<protein>
    <submittedName>
        <fullName evidence="2">Nicotinamide-nucleotide amidase</fullName>
    </submittedName>
</protein>
<evidence type="ECO:0000259" key="1">
    <source>
        <dbReference type="Pfam" id="PF02464"/>
    </source>
</evidence>
<dbReference type="InterPro" id="IPR036653">
    <property type="entry name" value="CinA-like_C"/>
</dbReference>
<name>A0A1G8BW17_9MICO</name>
<evidence type="ECO:0000313" key="3">
    <source>
        <dbReference type="Proteomes" id="UP000199009"/>
    </source>
</evidence>
<dbReference type="AlphaFoldDB" id="A0A1G8BW17"/>
<dbReference type="Gene3D" id="3.90.950.20">
    <property type="entry name" value="CinA-like"/>
    <property type="match status" value="1"/>
</dbReference>
<dbReference type="STRING" id="370764.SAMN04489810_2913"/>
<organism evidence="2 3">
    <name type="scientific">Microbacterium pygmaeum</name>
    <dbReference type="NCBI Taxonomy" id="370764"/>
    <lineage>
        <taxon>Bacteria</taxon>
        <taxon>Bacillati</taxon>
        <taxon>Actinomycetota</taxon>
        <taxon>Actinomycetes</taxon>
        <taxon>Micrococcales</taxon>
        <taxon>Microbacteriaceae</taxon>
        <taxon>Microbacterium</taxon>
    </lineage>
</organism>
<evidence type="ECO:0000313" key="2">
    <source>
        <dbReference type="EMBL" id="SDH37243.1"/>
    </source>
</evidence>
<gene>
    <name evidence="2" type="ORF">SAMN04489810_2913</name>
</gene>
<dbReference type="SUPFAM" id="SSF142433">
    <property type="entry name" value="CinA-like"/>
    <property type="match status" value="1"/>
</dbReference>
<reference evidence="2 3" key="1">
    <citation type="submission" date="2016-10" db="EMBL/GenBank/DDBJ databases">
        <authorList>
            <person name="de Groot N.N."/>
        </authorList>
    </citation>
    <scope>NUCLEOTIDE SEQUENCE [LARGE SCALE GENOMIC DNA]</scope>
    <source>
        <strain evidence="2 3">DSM 23142</strain>
    </source>
</reference>
<dbReference type="InterPro" id="IPR008136">
    <property type="entry name" value="CinA_C"/>
</dbReference>
<proteinExistence type="predicted"/>
<dbReference type="RefSeq" id="WP_197672972.1">
    <property type="nucleotide sequence ID" value="NZ_LT629692.1"/>
</dbReference>
<dbReference type="NCBIfam" id="TIGR00199">
    <property type="entry name" value="PncC_domain"/>
    <property type="match status" value="1"/>
</dbReference>
<accession>A0A1G8BW17</accession>
<sequence>MTDAADTAARTLLALLSERGETLAVAESLTGGQVLSTLVAVPGASAVLRGGVVAYATALKQSVLGVDAELLALHGAVHPDVARQMADGVRVLAGADVGIATTGVAGPEPQDGRAVGTVFIGISAGSVVHVEALCLRGSRGEIRTESTRRALESALAVVADESSRR</sequence>
<dbReference type="EMBL" id="LT629692">
    <property type="protein sequence ID" value="SDH37243.1"/>
    <property type="molecule type" value="Genomic_DNA"/>
</dbReference>
<dbReference type="Pfam" id="PF02464">
    <property type="entry name" value="CinA"/>
    <property type="match status" value="1"/>
</dbReference>
<dbReference type="Proteomes" id="UP000199009">
    <property type="component" value="Chromosome I"/>
</dbReference>
<keyword evidence="3" id="KW-1185">Reference proteome</keyword>
<feature type="domain" description="CinA C-terminal" evidence="1">
    <location>
        <begin position="7"/>
        <end position="154"/>
    </location>
</feature>